<evidence type="ECO:0000256" key="5">
    <source>
        <dbReference type="ARBA" id="ARBA00023004"/>
    </source>
</evidence>
<comment type="PTM">
    <text evidence="6">Binds 1 heme c group covalently per subunit.</text>
</comment>
<dbReference type="AlphaFoldDB" id="A0A1M7Q5D8"/>
<evidence type="ECO:0000256" key="3">
    <source>
        <dbReference type="ARBA" id="ARBA00022723"/>
    </source>
</evidence>
<dbReference type="InterPro" id="IPR011042">
    <property type="entry name" value="6-blade_b-propeller_TolB-like"/>
</dbReference>
<dbReference type="InterPro" id="IPR036909">
    <property type="entry name" value="Cyt_c-like_dom_sf"/>
</dbReference>
<keyword evidence="5 6" id="KW-0408">Iron</keyword>
<protein>
    <submittedName>
        <fullName evidence="9">Cytochrome c</fullName>
    </submittedName>
</protein>
<keyword evidence="1" id="KW-0813">Transport</keyword>
<keyword evidence="4" id="KW-0249">Electron transport</keyword>
<feature type="binding site" description="covalent" evidence="6">
    <location>
        <position position="688"/>
    </location>
    <ligand>
        <name>heme c</name>
        <dbReference type="ChEBI" id="CHEBI:61717"/>
    </ligand>
</feature>
<organism evidence="9 10">
    <name type="scientific">Cyclobacterium lianum</name>
    <dbReference type="NCBI Taxonomy" id="388280"/>
    <lineage>
        <taxon>Bacteria</taxon>
        <taxon>Pseudomonadati</taxon>
        <taxon>Bacteroidota</taxon>
        <taxon>Cytophagia</taxon>
        <taxon>Cytophagales</taxon>
        <taxon>Cyclobacteriaceae</taxon>
        <taxon>Cyclobacterium</taxon>
    </lineage>
</organism>
<dbReference type="SMART" id="SM00089">
    <property type="entry name" value="PKD"/>
    <property type="match status" value="1"/>
</dbReference>
<dbReference type="PRINTS" id="PR00606">
    <property type="entry name" value="CYTCHROMECID"/>
</dbReference>
<dbReference type="Gene3D" id="2.120.10.30">
    <property type="entry name" value="TolB, C-terminal domain"/>
    <property type="match status" value="1"/>
</dbReference>
<keyword evidence="3 6" id="KW-0479">Metal-binding</keyword>
<keyword evidence="2 6" id="KW-0349">Heme</keyword>
<dbReference type="InterPro" id="IPR011041">
    <property type="entry name" value="Quinoprot_gluc/sorb_DH_b-prop"/>
</dbReference>
<evidence type="ECO:0000256" key="4">
    <source>
        <dbReference type="ARBA" id="ARBA00022982"/>
    </source>
</evidence>
<dbReference type="InterPro" id="IPR022409">
    <property type="entry name" value="PKD/Chitinase_dom"/>
</dbReference>
<dbReference type="RefSeq" id="WP_178371533.1">
    <property type="nucleotide sequence ID" value="NZ_FRCY01000014.1"/>
</dbReference>
<dbReference type="InterPro" id="IPR000601">
    <property type="entry name" value="PKD_dom"/>
</dbReference>
<dbReference type="InterPro" id="IPR002324">
    <property type="entry name" value="Cyt_c_ID"/>
</dbReference>
<evidence type="ECO:0000256" key="7">
    <source>
        <dbReference type="SAM" id="MobiDB-lite"/>
    </source>
</evidence>
<dbReference type="GO" id="GO:0005506">
    <property type="term" value="F:iron ion binding"/>
    <property type="evidence" value="ECO:0007669"/>
    <property type="project" value="InterPro"/>
</dbReference>
<evidence type="ECO:0000313" key="10">
    <source>
        <dbReference type="Proteomes" id="UP000184513"/>
    </source>
</evidence>
<evidence type="ECO:0000313" key="9">
    <source>
        <dbReference type="EMBL" id="SHN25614.1"/>
    </source>
</evidence>
<reference evidence="9 10" key="1">
    <citation type="submission" date="2016-11" db="EMBL/GenBank/DDBJ databases">
        <authorList>
            <person name="Jaros S."/>
            <person name="Januszkiewicz K."/>
            <person name="Wedrychowicz H."/>
        </authorList>
    </citation>
    <scope>NUCLEOTIDE SEQUENCE [LARGE SCALE GENOMIC DNA]</scope>
    <source>
        <strain evidence="9 10">CGMCC 1.6102</strain>
    </source>
</reference>
<dbReference type="GO" id="GO:0009055">
    <property type="term" value="F:electron transfer activity"/>
    <property type="evidence" value="ECO:0007669"/>
    <property type="project" value="InterPro"/>
</dbReference>
<dbReference type="PROSITE" id="PS51007">
    <property type="entry name" value="CYTC"/>
    <property type="match status" value="1"/>
</dbReference>
<dbReference type="CDD" id="cd00146">
    <property type="entry name" value="PKD"/>
    <property type="match status" value="1"/>
</dbReference>
<dbReference type="InterPro" id="IPR013783">
    <property type="entry name" value="Ig-like_fold"/>
</dbReference>
<dbReference type="SUPFAM" id="SSF46626">
    <property type="entry name" value="Cytochrome c"/>
    <property type="match status" value="1"/>
</dbReference>
<name>A0A1M7Q5D8_9BACT</name>
<feature type="binding site" description="covalent" evidence="6">
    <location>
        <position position="639"/>
    </location>
    <ligand>
        <name>heme c</name>
        <dbReference type="ChEBI" id="CHEBI:61717"/>
    </ligand>
</feature>
<dbReference type="GO" id="GO:0020037">
    <property type="term" value="F:heme binding"/>
    <property type="evidence" value="ECO:0007669"/>
    <property type="project" value="InterPro"/>
</dbReference>
<dbReference type="CDD" id="cd04084">
    <property type="entry name" value="CBM6_xylanase-like"/>
    <property type="match status" value="1"/>
</dbReference>
<dbReference type="Gene3D" id="2.60.120.260">
    <property type="entry name" value="Galactose-binding domain-like"/>
    <property type="match status" value="1"/>
</dbReference>
<dbReference type="Pfam" id="PF18911">
    <property type="entry name" value="PKD_4"/>
    <property type="match status" value="1"/>
</dbReference>
<evidence type="ECO:0000256" key="2">
    <source>
        <dbReference type="ARBA" id="ARBA00022617"/>
    </source>
</evidence>
<evidence type="ECO:0000259" key="8">
    <source>
        <dbReference type="PROSITE" id="PS51007"/>
    </source>
</evidence>
<sequence>MVLVLQACSEQPINDVGSGEAPDPTRFTYETIADGLDEPLQLEFDVQGNVYFIERTGAVKMIAPGGGNVSLLGKVALATEKAPGLIGILLNRDFQENRQLFLYYSALEDKGEYMRLSRFTLDGSGQMLSDTEVILLQVPWEQPDGEHFGGGMCWDLDGNLLLSVGGDSAPTAYAPLPFSNEGGRGQDSGRTAGNSNDLRGSILRISPQPDGSYTIPAGNLFPKDHPKARPEIYVMGNRNPWRLSIDSQTGFLHWGEVGPDAGEDSDEFGPMGYDEFNVAREAGNFGWPFFIGKNRPYNRYDYATKAFGDAYNPQIPVNTSPNNTGLDSLPPARPALLAYPYRVSEEWPILRSAARSAVGGPVFRQSDFREGTPGRFPAFFEGKWLVTDYVRNWIMVLEMDEDRRKVTDIWPLMPANRLQHKQPLDMDFGPDGALYLVEYGRAGQGRLSRIKYNAGNRKPIAHASASRTAGGMPLKVRLSSAGSVDHDGDELSYHWVIQPLGGGETINSDEAQPEITLERAGRYEVSLTVRDSGGEMDQTSFEILAGNHRPEVSINIRQGNKSFFFPNQRIAYEVKVEDQEDGSTAEGTLPENEISFTAEYIPSGIQKEELNRMEERGLTRGGTSIRHLKAIALLQQYNCMTCHQIDSKLVGPSYREVSRKYAGRRHAEDTLFSSIVRGVSGKWGESVMPPHPMLGAAETNQIIDYILSQGQDKGVNQELPLKGEFVLTPRELTGPVSRLGKFFTFDSEPGSYVFRASYEDQGVPESEDLRLRGSEFHLLRYPILAPETADSLSEAGISYTPSTDDPGFMITGKGGFLGFEAIDLTGVASVNIGAVTRFWYWSHYIGGTVALRLGSPDGKLMGTPFKIIPPADEDDKGPFFGEAAGKPVSVDLSDVEGVHDIYIVISNEDARESDALMIMTGIEFIPE</sequence>
<feature type="binding site" description="covalent" evidence="6">
    <location>
        <position position="643"/>
    </location>
    <ligand>
        <name>heme c</name>
        <dbReference type="ChEBI" id="CHEBI:61717"/>
    </ligand>
</feature>
<dbReference type="SUPFAM" id="SSF49299">
    <property type="entry name" value="PKD domain"/>
    <property type="match status" value="1"/>
</dbReference>
<dbReference type="PANTHER" id="PTHR19328">
    <property type="entry name" value="HEDGEHOG-INTERACTING PROTEIN"/>
    <property type="match status" value="1"/>
</dbReference>
<keyword evidence="10" id="KW-1185">Reference proteome</keyword>
<feature type="compositionally biased region" description="Polar residues" evidence="7">
    <location>
        <begin position="188"/>
        <end position="198"/>
    </location>
</feature>
<dbReference type="Gene3D" id="2.60.40.10">
    <property type="entry name" value="Immunoglobulins"/>
    <property type="match status" value="1"/>
</dbReference>
<dbReference type="STRING" id="388280.SAMN04488057_11442"/>
<feature type="domain" description="Cytochrome c" evidence="8">
    <location>
        <begin position="617"/>
        <end position="710"/>
    </location>
</feature>
<feature type="region of interest" description="Disordered" evidence="7">
    <location>
        <begin position="174"/>
        <end position="200"/>
    </location>
</feature>
<proteinExistence type="predicted"/>
<accession>A0A1M7Q5D8</accession>
<dbReference type="Gene3D" id="1.10.760.10">
    <property type="entry name" value="Cytochrome c-like domain"/>
    <property type="match status" value="1"/>
</dbReference>
<gene>
    <name evidence="9" type="ORF">SAMN04488057_11442</name>
</gene>
<dbReference type="InterPro" id="IPR035986">
    <property type="entry name" value="PKD_dom_sf"/>
</dbReference>
<dbReference type="SUPFAM" id="SSF50952">
    <property type="entry name" value="Soluble quinoprotein glucose dehydrogenase"/>
    <property type="match status" value="1"/>
</dbReference>
<dbReference type="PANTHER" id="PTHR19328:SF75">
    <property type="entry name" value="ALDOSE SUGAR DEHYDROGENASE YLII"/>
    <property type="match status" value="1"/>
</dbReference>
<dbReference type="Pfam" id="PF00034">
    <property type="entry name" value="Cytochrom_C"/>
    <property type="match status" value="1"/>
</dbReference>
<dbReference type="Proteomes" id="UP000184513">
    <property type="component" value="Unassembled WGS sequence"/>
</dbReference>
<evidence type="ECO:0000256" key="6">
    <source>
        <dbReference type="PIRSR" id="PIRSR602324-1"/>
    </source>
</evidence>
<dbReference type="EMBL" id="FRCY01000014">
    <property type="protein sequence ID" value="SHN25614.1"/>
    <property type="molecule type" value="Genomic_DNA"/>
</dbReference>
<dbReference type="Pfam" id="PF07995">
    <property type="entry name" value="GSDH"/>
    <property type="match status" value="1"/>
</dbReference>
<evidence type="ECO:0000256" key="1">
    <source>
        <dbReference type="ARBA" id="ARBA00022448"/>
    </source>
</evidence>
<dbReference type="InterPro" id="IPR009056">
    <property type="entry name" value="Cyt_c-like_dom"/>
</dbReference>
<dbReference type="InterPro" id="IPR012938">
    <property type="entry name" value="Glc/Sorbosone_DH"/>
</dbReference>